<evidence type="ECO:0000313" key="3">
    <source>
        <dbReference type="Proteomes" id="UP000823749"/>
    </source>
</evidence>
<gene>
    <name evidence="2" type="ORF">RHGRI_006327</name>
</gene>
<dbReference type="EMBL" id="JACTNZ010000003">
    <property type="protein sequence ID" value="KAG5555636.1"/>
    <property type="molecule type" value="Genomic_DNA"/>
</dbReference>
<protein>
    <submittedName>
        <fullName evidence="2">Uncharacterized protein</fullName>
    </submittedName>
</protein>
<comment type="caution">
    <text evidence="2">The sequence shown here is derived from an EMBL/GenBank/DDBJ whole genome shotgun (WGS) entry which is preliminary data.</text>
</comment>
<feature type="compositionally biased region" description="Low complexity" evidence="1">
    <location>
        <begin position="1"/>
        <end position="17"/>
    </location>
</feature>
<organism evidence="2 3">
    <name type="scientific">Rhododendron griersonianum</name>
    <dbReference type="NCBI Taxonomy" id="479676"/>
    <lineage>
        <taxon>Eukaryota</taxon>
        <taxon>Viridiplantae</taxon>
        <taxon>Streptophyta</taxon>
        <taxon>Embryophyta</taxon>
        <taxon>Tracheophyta</taxon>
        <taxon>Spermatophyta</taxon>
        <taxon>Magnoliopsida</taxon>
        <taxon>eudicotyledons</taxon>
        <taxon>Gunneridae</taxon>
        <taxon>Pentapetalae</taxon>
        <taxon>asterids</taxon>
        <taxon>Ericales</taxon>
        <taxon>Ericaceae</taxon>
        <taxon>Ericoideae</taxon>
        <taxon>Rhodoreae</taxon>
        <taxon>Rhododendron</taxon>
    </lineage>
</organism>
<proteinExistence type="predicted"/>
<dbReference type="Proteomes" id="UP000823749">
    <property type="component" value="Chromosome 3"/>
</dbReference>
<feature type="region of interest" description="Disordered" evidence="1">
    <location>
        <begin position="1"/>
        <end position="22"/>
    </location>
</feature>
<keyword evidence="3" id="KW-1185">Reference proteome</keyword>
<reference evidence="2" key="1">
    <citation type="submission" date="2020-08" db="EMBL/GenBank/DDBJ databases">
        <title>Plant Genome Project.</title>
        <authorList>
            <person name="Zhang R.-G."/>
        </authorList>
    </citation>
    <scope>NUCLEOTIDE SEQUENCE</scope>
    <source>
        <strain evidence="2">WSP0</strain>
        <tissue evidence="2">Leaf</tissue>
    </source>
</reference>
<name>A0AAV6KST6_9ERIC</name>
<evidence type="ECO:0000256" key="1">
    <source>
        <dbReference type="SAM" id="MobiDB-lite"/>
    </source>
</evidence>
<evidence type="ECO:0000313" key="2">
    <source>
        <dbReference type="EMBL" id="KAG5555636.1"/>
    </source>
</evidence>
<dbReference type="AlphaFoldDB" id="A0AAV6KST6"/>
<accession>A0AAV6KST6</accession>
<sequence length="104" mass="11462">MHMQTSSSGIESSTRGSGKVRGNVGNRVANITLQNIDFTPLTIIGLNRSLQVPRACLSNLVDNHDSFDSWVANSVNEISASTANPREINEERNHLLRMNLVMLQ</sequence>